<dbReference type="CDD" id="cd06261">
    <property type="entry name" value="TM_PBP2"/>
    <property type="match status" value="1"/>
</dbReference>
<evidence type="ECO:0000256" key="3">
    <source>
        <dbReference type="ARBA" id="ARBA00022475"/>
    </source>
</evidence>
<keyword evidence="5 7" id="KW-1133">Transmembrane helix</keyword>
<keyword evidence="3" id="KW-1003">Cell membrane</keyword>
<dbReference type="Proteomes" id="UP001164390">
    <property type="component" value="Chromosome"/>
</dbReference>
<dbReference type="AlphaFoldDB" id="A0AA46YPL6"/>
<feature type="domain" description="ABC transmembrane type-1" evidence="8">
    <location>
        <begin position="124"/>
        <end position="333"/>
    </location>
</feature>
<evidence type="ECO:0000256" key="7">
    <source>
        <dbReference type="RuleBase" id="RU363032"/>
    </source>
</evidence>
<dbReference type="InterPro" id="IPR035906">
    <property type="entry name" value="MetI-like_sf"/>
</dbReference>
<keyword evidence="6 7" id="KW-0472">Membrane</keyword>
<sequence length="351" mass="36265">MSVASTTAGSRVPQSYVRRAGARFNQAIPLLRSAAGVLVITATVLFLASVITFALGALSDSNPAAAALGETATPEDIERLNHEFGLDRPLVVQYFDWVGDALRGDLGRSWFTTIPVTDSIKTALPVDLSIAALALALAILIGGGAGIGAALSNGGAFDRAVTLVCSVLGTLPPFIIGIGLIVIFAVKLQALPAGGYVPINVDPLQWLRFAILPALALSLDVAASIARQLRTSLIGQLHENYAVGAQMRGFGRRRVLFGHVLRNAAGPTLAVIGLAIPLIIGGAVMTEKLFGLPGVAQLALQAAEKGDVPVVLGTLMVTAVIVVAASLVINVLQLVLNPVARRGERTTGAGR</sequence>
<evidence type="ECO:0000313" key="9">
    <source>
        <dbReference type="EMBL" id="UYM07738.1"/>
    </source>
</evidence>
<organism evidence="9 10">
    <name type="scientific">Solicola gregarius</name>
    <dbReference type="NCBI Taxonomy" id="2908642"/>
    <lineage>
        <taxon>Bacteria</taxon>
        <taxon>Bacillati</taxon>
        <taxon>Actinomycetota</taxon>
        <taxon>Actinomycetes</taxon>
        <taxon>Propionibacteriales</taxon>
        <taxon>Nocardioidaceae</taxon>
        <taxon>Solicola</taxon>
    </lineage>
</organism>
<feature type="transmembrane region" description="Helical" evidence="7">
    <location>
        <begin position="310"/>
        <end position="336"/>
    </location>
</feature>
<feature type="transmembrane region" description="Helical" evidence="7">
    <location>
        <begin position="128"/>
        <end position="151"/>
    </location>
</feature>
<keyword evidence="2 7" id="KW-0813">Transport</keyword>
<dbReference type="PANTHER" id="PTHR43163:SF3">
    <property type="entry name" value="PEPTIDE ABC TRANSPORTER PERMEASE PROTEIN"/>
    <property type="match status" value="1"/>
</dbReference>
<dbReference type="InterPro" id="IPR045621">
    <property type="entry name" value="BPD_transp_1_N"/>
</dbReference>
<dbReference type="RefSeq" id="WP_271636712.1">
    <property type="nucleotide sequence ID" value="NZ_CP094970.1"/>
</dbReference>
<comment type="similarity">
    <text evidence="7">Belongs to the binding-protein-dependent transport system permease family.</text>
</comment>
<evidence type="ECO:0000259" key="8">
    <source>
        <dbReference type="PROSITE" id="PS50928"/>
    </source>
</evidence>
<evidence type="ECO:0000256" key="4">
    <source>
        <dbReference type="ARBA" id="ARBA00022692"/>
    </source>
</evidence>
<evidence type="ECO:0000256" key="5">
    <source>
        <dbReference type="ARBA" id="ARBA00022989"/>
    </source>
</evidence>
<accession>A0AA46YPL6</accession>
<dbReference type="GO" id="GO:0005886">
    <property type="term" value="C:plasma membrane"/>
    <property type="evidence" value="ECO:0007669"/>
    <property type="project" value="UniProtKB-SubCell"/>
</dbReference>
<dbReference type="SUPFAM" id="SSF161098">
    <property type="entry name" value="MetI-like"/>
    <property type="match status" value="1"/>
</dbReference>
<comment type="subcellular location">
    <subcellularLocation>
        <location evidence="1 7">Cell membrane</location>
        <topology evidence="1 7">Multi-pass membrane protein</topology>
    </subcellularLocation>
</comment>
<dbReference type="Gene3D" id="1.10.3720.10">
    <property type="entry name" value="MetI-like"/>
    <property type="match status" value="1"/>
</dbReference>
<dbReference type="InterPro" id="IPR000515">
    <property type="entry name" value="MetI-like"/>
</dbReference>
<feature type="transmembrane region" description="Helical" evidence="7">
    <location>
        <begin position="33"/>
        <end position="58"/>
    </location>
</feature>
<keyword evidence="10" id="KW-1185">Reference proteome</keyword>
<evidence type="ECO:0000256" key="2">
    <source>
        <dbReference type="ARBA" id="ARBA00022448"/>
    </source>
</evidence>
<reference evidence="9" key="1">
    <citation type="submission" date="2022-01" db="EMBL/GenBank/DDBJ databases">
        <title>Nocardioidaceae gen. sp. A5X3R13.</title>
        <authorList>
            <person name="Lopez Marin M.A."/>
            <person name="Uhlik O."/>
        </authorList>
    </citation>
    <scope>NUCLEOTIDE SEQUENCE</scope>
    <source>
        <strain evidence="9">A5X3R13</strain>
    </source>
</reference>
<protein>
    <submittedName>
        <fullName evidence="9">ABC transporter permease</fullName>
    </submittedName>
</protein>
<evidence type="ECO:0000256" key="1">
    <source>
        <dbReference type="ARBA" id="ARBA00004651"/>
    </source>
</evidence>
<dbReference type="Pfam" id="PF19300">
    <property type="entry name" value="BPD_transp_1_N"/>
    <property type="match status" value="1"/>
</dbReference>
<dbReference type="Pfam" id="PF00528">
    <property type="entry name" value="BPD_transp_1"/>
    <property type="match status" value="1"/>
</dbReference>
<dbReference type="GO" id="GO:0055085">
    <property type="term" value="P:transmembrane transport"/>
    <property type="evidence" value="ECO:0007669"/>
    <property type="project" value="InterPro"/>
</dbReference>
<evidence type="ECO:0000313" key="10">
    <source>
        <dbReference type="Proteomes" id="UP001164390"/>
    </source>
</evidence>
<feature type="transmembrane region" description="Helical" evidence="7">
    <location>
        <begin position="260"/>
        <end position="285"/>
    </location>
</feature>
<dbReference type="KEGG" id="sgrg:L0C25_11910"/>
<dbReference type="PANTHER" id="PTHR43163">
    <property type="entry name" value="DIPEPTIDE TRANSPORT SYSTEM PERMEASE PROTEIN DPPB-RELATED"/>
    <property type="match status" value="1"/>
</dbReference>
<gene>
    <name evidence="9" type="ORF">L0C25_11910</name>
</gene>
<name>A0AA46YPL6_9ACTN</name>
<feature type="transmembrane region" description="Helical" evidence="7">
    <location>
        <begin position="163"/>
        <end position="186"/>
    </location>
</feature>
<evidence type="ECO:0000256" key="6">
    <source>
        <dbReference type="ARBA" id="ARBA00023136"/>
    </source>
</evidence>
<keyword evidence="4 7" id="KW-0812">Transmembrane</keyword>
<dbReference type="PROSITE" id="PS50928">
    <property type="entry name" value="ABC_TM1"/>
    <property type="match status" value="1"/>
</dbReference>
<proteinExistence type="inferred from homology"/>
<dbReference type="EMBL" id="CP094970">
    <property type="protein sequence ID" value="UYM07738.1"/>
    <property type="molecule type" value="Genomic_DNA"/>
</dbReference>
<feature type="transmembrane region" description="Helical" evidence="7">
    <location>
        <begin position="206"/>
        <end position="226"/>
    </location>
</feature>